<proteinExistence type="predicted"/>
<protein>
    <submittedName>
        <fullName evidence="3">Uncharacterized protein</fullName>
    </submittedName>
</protein>
<reference evidence="3 4" key="1">
    <citation type="submission" date="2020-08" db="EMBL/GenBank/DDBJ databases">
        <title>Genomic Encyclopedia of Type Strains, Phase IV (KMG-IV): sequencing the most valuable type-strain genomes for metagenomic binning, comparative biology and taxonomic classification.</title>
        <authorList>
            <person name="Goeker M."/>
        </authorList>
    </citation>
    <scope>NUCLEOTIDE SEQUENCE [LARGE SCALE GENOMIC DNA]</scope>
    <source>
        <strain evidence="3 4">DSM 44197</strain>
    </source>
</reference>
<gene>
    <name evidence="3" type="ORF">HNR61_000658</name>
</gene>
<keyword evidence="4" id="KW-1185">Reference proteome</keyword>
<feature type="transmembrane region" description="Helical" evidence="2">
    <location>
        <begin position="45"/>
        <end position="65"/>
    </location>
</feature>
<comment type="caution">
    <text evidence="3">The sequence shown here is derived from an EMBL/GenBank/DDBJ whole genome shotgun (WGS) entry which is preliminary data.</text>
</comment>
<sequence length="332" mass="35986">MDEVPSAGPGSEHAPRTEQRISRTRVRGDLYQASGNLSVFPASKLAMGLAVTAVVTLVITGAFYVRAQLRADVRRPPVTEPVVRVVSDTNPLNMSSPDLKSIYVKQQDWIIPHPRIVRGTPKPGGDRAAHLLYDFVRERGGVAVNRLFFSVTLQNVTGGAVHLRSMRVTGLRCGPPLRGTRVQSGGGTDPLTPRAVLVDLDAAGPAPLVFPRIPERWLSREGDDEIDAKSARPFSYSLPREGSETFDIVALSFEHRSCTFKLAITATLNGESRQITIDDGGAPFAVAGNPSADHWFYTPGESRFVWTRPGQADGDDGQWLPGPDGVLEETTP</sequence>
<keyword evidence="2" id="KW-0472">Membrane</keyword>
<keyword evidence="2" id="KW-0812">Transmembrane</keyword>
<name>A0A7W3QJ74_ACTNM</name>
<evidence type="ECO:0000313" key="3">
    <source>
        <dbReference type="EMBL" id="MBA8949060.1"/>
    </source>
</evidence>
<organism evidence="3 4">
    <name type="scientific">Actinomadura namibiensis</name>
    <dbReference type="NCBI Taxonomy" id="182080"/>
    <lineage>
        <taxon>Bacteria</taxon>
        <taxon>Bacillati</taxon>
        <taxon>Actinomycetota</taxon>
        <taxon>Actinomycetes</taxon>
        <taxon>Streptosporangiales</taxon>
        <taxon>Thermomonosporaceae</taxon>
        <taxon>Actinomadura</taxon>
    </lineage>
</organism>
<dbReference type="Proteomes" id="UP000572680">
    <property type="component" value="Unassembled WGS sequence"/>
</dbReference>
<evidence type="ECO:0000256" key="2">
    <source>
        <dbReference type="SAM" id="Phobius"/>
    </source>
</evidence>
<evidence type="ECO:0000313" key="4">
    <source>
        <dbReference type="Proteomes" id="UP000572680"/>
    </source>
</evidence>
<accession>A0A7W3QJ74</accession>
<feature type="region of interest" description="Disordered" evidence="1">
    <location>
        <begin position="308"/>
        <end position="332"/>
    </location>
</feature>
<keyword evidence="2" id="KW-1133">Transmembrane helix</keyword>
<dbReference type="AlphaFoldDB" id="A0A7W3QJ74"/>
<feature type="region of interest" description="Disordered" evidence="1">
    <location>
        <begin position="1"/>
        <end position="22"/>
    </location>
</feature>
<evidence type="ECO:0000256" key="1">
    <source>
        <dbReference type="SAM" id="MobiDB-lite"/>
    </source>
</evidence>
<dbReference type="EMBL" id="JACJIA010000001">
    <property type="protein sequence ID" value="MBA8949060.1"/>
    <property type="molecule type" value="Genomic_DNA"/>
</dbReference>
<dbReference type="RefSeq" id="WP_182841576.1">
    <property type="nucleotide sequence ID" value="NZ_BAAALP010000008.1"/>
</dbReference>